<dbReference type="GO" id="GO:0009431">
    <property type="term" value="C:bacterial-type flagellum basal body, MS ring"/>
    <property type="evidence" value="ECO:0007669"/>
    <property type="project" value="InterPro"/>
</dbReference>
<feature type="region of interest" description="Disordered" evidence="13">
    <location>
        <begin position="537"/>
        <end position="573"/>
    </location>
</feature>
<evidence type="ECO:0000256" key="14">
    <source>
        <dbReference type="SAM" id="Phobius"/>
    </source>
</evidence>
<keyword evidence="10 12" id="KW-0975">Bacterial flagellum</keyword>
<dbReference type="RefSeq" id="WP_311019622.1">
    <property type="nucleotide sequence ID" value="NZ_JAUHGG010000003.1"/>
</dbReference>
<comment type="caution">
    <text evidence="17">The sequence shown here is derived from an EMBL/GenBank/DDBJ whole genome shotgun (WGS) entry which is preliminary data.</text>
</comment>
<dbReference type="Pfam" id="PF08345">
    <property type="entry name" value="YscJ_FliF_C"/>
    <property type="match status" value="1"/>
</dbReference>
<feature type="region of interest" description="Disordered" evidence="13">
    <location>
        <begin position="295"/>
        <end position="339"/>
    </location>
</feature>
<evidence type="ECO:0000313" key="18">
    <source>
        <dbReference type="Proteomes" id="UP001253193"/>
    </source>
</evidence>
<dbReference type="GO" id="GO:0003774">
    <property type="term" value="F:cytoskeletal motor activity"/>
    <property type="evidence" value="ECO:0007669"/>
    <property type="project" value="InterPro"/>
</dbReference>
<proteinExistence type="inferred from homology"/>
<keyword evidence="17" id="KW-0282">Flagellum</keyword>
<keyword evidence="9 14" id="KW-0472">Membrane</keyword>
<dbReference type="PIRSF" id="PIRSF004862">
    <property type="entry name" value="FliF"/>
    <property type="match status" value="1"/>
</dbReference>
<evidence type="ECO:0000256" key="10">
    <source>
        <dbReference type="ARBA" id="ARBA00023143"/>
    </source>
</evidence>
<evidence type="ECO:0000256" key="12">
    <source>
        <dbReference type="PIRNR" id="PIRNR004862"/>
    </source>
</evidence>
<keyword evidence="6" id="KW-1003">Cell membrane</keyword>
<evidence type="ECO:0000313" key="17">
    <source>
        <dbReference type="EMBL" id="MDS1820841.1"/>
    </source>
</evidence>
<evidence type="ECO:0000256" key="8">
    <source>
        <dbReference type="ARBA" id="ARBA00022989"/>
    </source>
</evidence>
<comment type="similarity">
    <text evidence="4 12">Belongs to the FliF family.</text>
</comment>
<dbReference type="PANTHER" id="PTHR30046:SF0">
    <property type="entry name" value="FLAGELLAR M-RING PROTEIN"/>
    <property type="match status" value="1"/>
</dbReference>
<keyword evidence="17" id="KW-0966">Cell projection</keyword>
<keyword evidence="17" id="KW-0969">Cilium</keyword>
<evidence type="ECO:0000256" key="4">
    <source>
        <dbReference type="ARBA" id="ARBA00007971"/>
    </source>
</evidence>
<feature type="domain" description="Flagellar M-ring N-terminal" evidence="15">
    <location>
        <begin position="42"/>
        <end position="217"/>
    </location>
</feature>
<dbReference type="Proteomes" id="UP001253193">
    <property type="component" value="Unassembled WGS sequence"/>
</dbReference>
<dbReference type="AlphaFoldDB" id="A0AAW8PX77"/>
<accession>A0AAW8PX77</accession>
<comment type="subcellular location">
    <subcellularLocation>
        <location evidence="2 12">Bacterial flagellum basal body</location>
    </subcellularLocation>
    <subcellularLocation>
        <location evidence="3">Cell membrane</location>
        <topology evidence="3">Multi-pass membrane protein</topology>
    </subcellularLocation>
</comment>
<dbReference type="InterPro" id="IPR013556">
    <property type="entry name" value="Flag_M-ring_C"/>
</dbReference>
<evidence type="ECO:0000256" key="9">
    <source>
        <dbReference type="ARBA" id="ARBA00023136"/>
    </source>
</evidence>
<dbReference type="PRINTS" id="PR01009">
    <property type="entry name" value="FLGMRINGFLIF"/>
</dbReference>
<feature type="compositionally biased region" description="Acidic residues" evidence="13">
    <location>
        <begin position="540"/>
        <end position="566"/>
    </location>
</feature>
<evidence type="ECO:0000256" key="7">
    <source>
        <dbReference type="ARBA" id="ARBA00022692"/>
    </source>
</evidence>
<name>A0AAW8PX77_VIBPH</name>
<organism evidence="17 18">
    <name type="scientific">Vibrio parahaemolyticus</name>
    <dbReference type="NCBI Taxonomy" id="670"/>
    <lineage>
        <taxon>Bacteria</taxon>
        <taxon>Pseudomonadati</taxon>
        <taxon>Pseudomonadota</taxon>
        <taxon>Gammaproteobacteria</taxon>
        <taxon>Vibrionales</taxon>
        <taxon>Vibrionaceae</taxon>
        <taxon>Vibrio</taxon>
    </lineage>
</organism>
<reference evidence="17" key="1">
    <citation type="submission" date="2023-06" db="EMBL/GenBank/DDBJ databases">
        <title>Genomic Diversity of Vibrio spp. and Metagenomic Analysis of Pathogens in Florida Gulf Coastal Waters Following Hurricane Ian.</title>
        <authorList>
            <person name="Brumfield K.D."/>
        </authorList>
    </citation>
    <scope>NUCLEOTIDE SEQUENCE</scope>
    <source>
        <strain evidence="17">WBS2B-138</strain>
    </source>
</reference>
<evidence type="ECO:0000259" key="16">
    <source>
        <dbReference type="Pfam" id="PF08345"/>
    </source>
</evidence>
<feature type="domain" description="Flagellar M-ring C-terminal" evidence="16">
    <location>
        <begin position="250"/>
        <end position="410"/>
    </location>
</feature>
<dbReference type="PANTHER" id="PTHR30046">
    <property type="entry name" value="FLAGELLAR M-RING PROTEIN"/>
    <property type="match status" value="1"/>
</dbReference>
<protein>
    <recommendedName>
        <fullName evidence="5 12">Flagellar M-ring protein</fullName>
    </recommendedName>
</protein>
<dbReference type="InterPro" id="IPR043427">
    <property type="entry name" value="YscJ/FliF"/>
</dbReference>
<keyword evidence="7 14" id="KW-0812">Transmembrane</keyword>
<dbReference type="NCBIfam" id="TIGR00206">
    <property type="entry name" value="fliF"/>
    <property type="match status" value="1"/>
</dbReference>
<dbReference type="Gene3D" id="3.30.300.30">
    <property type="match status" value="1"/>
</dbReference>
<evidence type="ECO:0000256" key="2">
    <source>
        <dbReference type="ARBA" id="ARBA00004117"/>
    </source>
</evidence>
<dbReference type="GO" id="GO:0005886">
    <property type="term" value="C:plasma membrane"/>
    <property type="evidence" value="ECO:0007669"/>
    <property type="project" value="UniProtKB-SubCell"/>
</dbReference>
<keyword evidence="8 14" id="KW-1133">Transmembrane helix</keyword>
<dbReference type="Pfam" id="PF01514">
    <property type="entry name" value="YscJ_FliF"/>
    <property type="match status" value="1"/>
</dbReference>
<sequence>MQNKLTQLKDNVSALPFNKKALLGGALAVSVAVSGFTIHQLSQPSYVTMMTNLDQTNLQTIIPILEAEGIPFTVAPNNSTLLVDRDAVQKATNVLAKNGLPSKPISGYDHLSNSSSPYMTKSTEEQISRQILEENLESSILQLDNVEKAQVRLAVAKNSQFLRDVSPSSASVVLTIKRGKSLNRAQINGIVKMISFSIPNLPEENVIILDHTGRALSKGSDSALGNIGTSSEHKAQIEEQLRQKIVEVVAPIVGLDQVRVNVEANVNFDKVENTKEEPVTSSVILSQQTEKSYDKDLAGGGGVVGAVANQPPDHASFEESPDSGSTNSSQDKGVSHLKETTNYSVGKSITHTIKSAGEIQKINVAILFDSRNFTEEELPKVIESITSLTQSSIGFNPDRGDNLDVRAMTFTEPEVVPEEPLPFYETKIGKDAIEAGKMIGAILLLWLLFWRPLVNRILPSSKEEESNSDTEAANLTTTDEALNSEIGLVEQISTEATEAEFNNETTKSIELMKTKPTESQNVLQSWLADISLEDLLNSEKDEDLDSENNELTDPEEKSEEENNESEAGEKNDK</sequence>
<evidence type="ECO:0000256" key="5">
    <source>
        <dbReference type="ARBA" id="ARBA00017949"/>
    </source>
</evidence>
<dbReference type="InterPro" id="IPR045851">
    <property type="entry name" value="AMP-bd_C_sf"/>
</dbReference>
<evidence type="ECO:0000256" key="11">
    <source>
        <dbReference type="ARBA" id="ARBA00025936"/>
    </source>
</evidence>
<evidence type="ECO:0000256" key="6">
    <source>
        <dbReference type="ARBA" id="ARBA00022475"/>
    </source>
</evidence>
<dbReference type="GO" id="GO:0071973">
    <property type="term" value="P:bacterial-type flagellum-dependent cell motility"/>
    <property type="evidence" value="ECO:0007669"/>
    <property type="project" value="InterPro"/>
</dbReference>
<evidence type="ECO:0000256" key="1">
    <source>
        <dbReference type="ARBA" id="ARBA00003820"/>
    </source>
</evidence>
<dbReference type="InterPro" id="IPR000067">
    <property type="entry name" value="FlgMring_FliF"/>
</dbReference>
<feature type="compositionally biased region" description="Polar residues" evidence="13">
    <location>
        <begin position="322"/>
        <end position="332"/>
    </location>
</feature>
<gene>
    <name evidence="17" type="primary">fliF</name>
    <name evidence="17" type="ORF">QX249_09255</name>
</gene>
<dbReference type="InterPro" id="IPR006182">
    <property type="entry name" value="FliF_N_dom"/>
</dbReference>
<comment type="subunit">
    <text evidence="11">The basal body constitutes a major portion of the flagellar organelle and consists of four rings (L,P,S, and M) mounted on a central rod. The M ring is integral to the inner membrane of the cell and may be connected to the flagellar rod via the S ring. The S (supramembrane ring) lies just distal to the M ring. The L and P rings lie in the outer membrane and the periplasmic space, respectively.</text>
</comment>
<evidence type="ECO:0000256" key="3">
    <source>
        <dbReference type="ARBA" id="ARBA00004651"/>
    </source>
</evidence>
<dbReference type="EMBL" id="JAUHGG010000003">
    <property type="protein sequence ID" value="MDS1820841.1"/>
    <property type="molecule type" value="Genomic_DNA"/>
</dbReference>
<evidence type="ECO:0000256" key="13">
    <source>
        <dbReference type="SAM" id="MobiDB-lite"/>
    </source>
</evidence>
<feature type="transmembrane region" description="Helical" evidence="14">
    <location>
        <begin position="21"/>
        <end position="41"/>
    </location>
</feature>
<evidence type="ECO:0000259" key="15">
    <source>
        <dbReference type="Pfam" id="PF01514"/>
    </source>
</evidence>
<comment type="function">
    <text evidence="1 12">The M ring may be actively involved in energy transduction.</text>
</comment>